<dbReference type="RefSeq" id="NP_048480.1">
    <property type="nucleotide sequence ID" value="NC_000852.5"/>
</dbReference>
<reference evidence="1 2" key="2">
    <citation type="journal article" date="1995" name="Virology">
        <title>Analysis of 43 kb of the Chlorella virus PBCV-1 330-kb genome: map positions 45 to 88.</title>
        <authorList>
            <person name="Li Y."/>
            <person name="Lu Z."/>
            <person name="Burbank D.E."/>
            <person name="Kutish G.F."/>
            <person name="Rock D.L."/>
            <person name="Van Etten J.L."/>
        </authorList>
    </citation>
    <scope>NUCLEOTIDE SEQUENCE [LARGE SCALE GENOMIC DNA]</scope>
</reference>
<reference evidence="1 2" key="1">
    <citation type="journal article" date="1995" name="Virology">
        <title>Analysis of 45 kb of DNA located at the left end of the chlorella virus PBCV-1 genome.</title>
        <authorList>
            <person name="Lu Z."/>
            <person name="Li Y."/>
            <person name="Zhang Y."/>
            <person name="Kutish G.F."/>
            <person name="Rock D.L."/>
            <person name="Van Etten J.L."/>
        </authorList>
    </citation>
    <scope>NUCLEOTIDE SEQUENCE [LARGE SCALE GENOMIC DNA]</scope>
</reference>
<gene>
    <name evidence="1" type="primary">a132R</name>
</gene>
<dbReference type="Proteomes" id="UP000000862">
    <property type="component" value="Segment"/>
</dbReference>
<evidence type="ECO:0000313" key="1">
    <source>
        <dbReference type="EMBL" id="AAC96500.1"/>
    </source>
</evidence>
<reference evidence="1 2" key="8">
    <citation type="journal article" date="2010" name="J. Virol.">
        <title>Microarray analysis of Paramecium bursaria chlorella virus 1 transcription.</title>
        <authorList>
            <person name="Yanai-Balser G.M."/>
            <person name="Duncan G.A."/>
            <person name="Eudy J.D."/>
            <person name="Wang D."/>
            <person name="Li X."/>
            <person name="Agarkova I.V."/>
            <person name="Dunigan D.D."/>
            <person name="Van Etten J.L."/>
        </authorList>
    </citation>
    <scope>NUCLEOTIDE SEQUENCE [LARGE SCALE GENOMIC DNA]</scope>
</reference>
<sequence>MQMLCHLHQVCVVLMTFRVTLLQVLLILLREILKVQETHIARGVLVDVPELCTRDLGDAVLDVMSDLREHLLVESDGVHFRVCCFELWLL</sequence>
<name>Q84452_PBCV1</name>
<dbReference type="KEGG" id="vg:917805"/>
<dbReference type="PIR" id="T17622">
    <property type="entry name" value="T17622"/>
</dbReference>
<evidence type="ECO:0000313" key="2">
    <source>
        <dbReference type="Proteomes" id="UP000000862"/>
    </source>
</evidence>
<proteinExistence type="predicted"/>
<accession>Q84452</accession>
<protein>
    <submittedName>
        <fullName evidence="1">Uncharacterized protein</fullName>
    </submittedName>
</protein>
<reference evidence="1 2" key="3">
    <citation type="journal article" date="1996" name="Virology">
        <title>Analysis of 94 kb of the chlorella virus PBCV-1 330-kb genome: map positions 88 to 182.</title>
        <authorList>
            <person name="Lu Z."/>
            <person name="Li Y."/>
            <person name="Que Q."/>
            <person name="Kutish G.F."/>
            <person name="Rock D.L."/>
            <person name="Van Etten J.L."/>
        </authorList>
    </citation>
    <scope>NUCLEOTIDE SEQUENCE [LARGE SCALE GENOMIC DNA]</scope>
</reference>
<reference evidence="1 2" key="7">
    <citation type="journal article" date="2000" name="Virology">
        <title>Characterization of a beta-1,3-glucanase encoded by chlorella virus PBCV-1.</title>
        <authorList>
            <person name="Sun L."/>
            <person name="Gurnon J.R."/>
            <person name="Adams B.J."/>
            <person name="Graves M.V."/>
            <person name="Van Etten J.L."/>
        </authorList>
    </citation>
    <scope>NUCLEOTIDE SEQUENCE [LARGE SCALE GENOMIC DNA]</scope>
</reference>
<reference evidence="1 2" key="6">
    <citation type="journal article" date="1999" name="Virology">
        <title>Chlorella virus PBCV-1 encodes a functional homospermidine synthase.</title>
        <authorList>
            <person name="Kaiser A."/>
            <person name="Vollmert M."/>
            <person name="Tholl D."/>
            <person name="Graves M.V."/>
            <person name="Gurnon J.R."/>
            <person name="Xing W."/>
            <person name="Lisec A.D."/>
            <person name="Nickerson K.W."/>
            <person name="Van Etten J.L."/>
        </authorList>
    </citation>
    <scope>NUCLEOTIDE SEQUENCE [LARGE SCALE GENOMIC DNA]</scope>
</reference>
<organismHost>
    <name type="scientific">Chlorella</name>
    <dbReference type="NCBI Taxonomy" id="3071"/>
</organismHost>
<reference evidence="1 2" key="5">
    <citation type="journal article" date="1997" name="Virology">
        <title>Analysis of 74 kb of DNA located at the right end of the 330-kb chlorella virus PBCV-1 genome.</title>
        <authorList>
            <person name="Li Y."/>
            <person name="Lu Z."/>
            <person name="Sun L."/>
            <person name="Ropp S."/>
            <person name="Kutish G.F."/>
            <person name="Rock D.L."/>
            <person name="Van Etten J.L."/>
        </authorList>
    </citation>
    <scope>NUCLEOTIDE SEQUENCE [LARGE SCALE GENOMIC DNA]</scope>
</reference>
<reference evidence="1 2" key="4">
    <citation type="journal article" date="1996" name="Virology">
        <title>Analysis of 76 kb of the chlorella virus PBCV-1 330-kb genome: map positions 182 to 258.</title>
        <authorList>
            <person name="Kutish G.F."/>
            <person name="Li Y."/>
            <person name="Lu Z."/>
            <person name="Furuta M."/>
            <person name="Rock D.L."/>
            <person name="Van Etten J.L."/>
        </authorList>
    </citation>
    <scope>NUCLEOTIDE SEQUENCE [LARGE SCALE GENOMIC DNA]</scope>
</reference>
<organism evidence="1 2">
    <name type="scientific">Paramecium bursaria Chlorella virus 1</name>
    <name type="common">PBCV-1</name>
    <dbReference type="NCBI Taxonomy" id="10506"/>
    <lineage>
        <taxon>Viruses</taxon>
        <taxon>Varidnaviria</taxon>
        <taxon>Bamfordvirae</taxon>
        <taxon>Nucleocytoviricota</taxon>
        <taxon>Megaviricetes</taxon>
        <taxon>Algavirales</taxon>
        <taxon>Phycodnaviridae</taxon>
        <taxon>Chlorovirus</taxon>
        <taxon>Chlorovirus vanettense</taxon>
    </lineage>
</organism>
<dbReference type="EMBL" id="JF411744">
    <property type="protein sequence ID" value="AAC96500.1"/>
    <property type="molecule type" value="Genomic_DNA"/>
</dbReference>
<keyword evidence="2" id="KW-1185">Reference proteome</keyword>
<dbReference type="GeneID" id="917805"/>